<feature type="domain" description="EamA" evidence="2">
    <location>
        <begin position="4"/>
        <end position="140"/>
    </location>
</feature>
<keyword evidence="1" id="KW-1133">Transmembrane helix</keyword>
<name>A0A6C0BF87_9ZZZZ</name>
<keyword evidence="1" id="KW-0812">Transmembrane</keyword>
<feature type="transmembrane region" description="Helical" evidence="1">
    <location>
        <begin position="67"/>
        <end position="88"/>
    </location>
</feature>
<accession>A0A6C0BF87</accession>
<keyword evidence="1" id="KW-0472">Membrane</keyword>
<feature type="transmembrane region" description="Helical" evidence="1">
    <location>
        <begin position="95"/>
        <end position="117"/>
    </location>
</feature>
<dbReference type="EMBL" id="MN739147">
    <property type="protein sequence ID" value="QHS90806.1"/>
    <property type="molecule type" value="Genomic_DNA"/>
</dbReference>
<dbReference type="SUPFAM" id="SSF103481">
    <property type="entry name" value="Multidrug resistance efflux transporter EmrE"/>
    <property type="match status" value="1"/>
</dbReference>
<dbReference type="InterPro" id="IPR000620">
    <property type="entry name" value="EamA_dom"/>
</dbReference>
<dbReference type="Gene3D" id="1.10.3730.20">
    <property type="match status" value="1"/>
</dbReference>
<evidence type="ECO:0000259" key="2">
    <source>
        <dbReference type="Pfam" id="PF00892"/>
    </source>
</evidence>
<evidence type="ECO:0000256" key="1">
    <source>
        <dbReference type="SAM" id="Phobius"/>
    </source>
</evidence>
<organism evidence="3">
    <name type="scientific">viral metagenome</name>
    <dbReference type="NCBI Taxonomy" id="1070528"/>
    <lineage>
        <taxon>unclassified sequences</taxon>
        <taxon>metagenomes</taxon>
        <taxon>organismal metagenomes</taxon>
    </lineage>
</organism>
<feature type="transmembrane region" description="Helical" evidence="1">
    <location>
        <begin position="31"/>
        <end position="51"/>
    </location>
</feature>
<feature type="transmembrane region" description="Helical" evidence="1">
    <location>
        <begin position="6"/>
        <end position="24"/>
    </location>
</feature>
<proteinExistence type="predicted"/>
<sequence>MDLVAAFITAMLWGIAPVVYRKLVHQVSYGFILIVSSIVYILSVTAYVFLFNRHEVINDFVNHTDKIPILACTTFFAFFIANMFYIYSIRKTHNINLVTIISALYPIVTLILASIVLKENLSIMGLSGFGLIVLGMIIIIMSSKIRQ</sequence>
<reference evidence="3" key="1">
    <citation type="journal article" date="2020" name="Nature">
        <title>Giant virus diversity and host interactions through global metagenomics.</title>
        <authorList>
            <person name="Schulz F."/>
            <person name="Roux S."/>
            <person name="Paez-Espino D."/>
            <person name="Jungbluth S."/>
            <person name="Walsh D.A."/>
            <person name="Denef V.J."/>
            <person name="McMahon K.D."/>
            <person name="Konstantinidis K.T."/>
            <person name="Eloe-Fadrosh E.A."/>
            <person name="Kyrpides N.C."/>
            <person name="Woyke T."/>
        </authorList>
    </citation>
    <scope>NUCLEOTIDE SEQUENCE</scope>
    <source>
        <strain evidence="3">GVMAG-M-3300010354-11</strain>
    </source>
</reference>
<dbReference type="GO" id="GO:0016020">
    <property type="term" value="C:membrane"/>
    <property type="evidence" value="ECO:0007669"/>
    <property type="project" value="InterPro"/>
</dbReference>
<dbReference type="InterPro" id="IPR037185">
    <property type="entry name" value="EmrE-like"/>
</dbReference>
<evidence type="ECO:0000313" key="3">
    <source>
        <dbReference type="EMBL" id="QHS90806.1"/>
    </source>
</evidence>
<protein>
    <recommendedName>
        <fullName evidence="2">EamA domain-containing protein</fullName>
    </recommendedName>
</protein>
<dbReference type="Pfam" id="PF00892">
    <property type="entry name" value="EamA"/>
    <property type="match status" value="1"/>
</dbReference>
<dbReference type="AlphaFoldDB" id="A0A6C0BF87"/>
<feature type="transmembrane region" description="Helical" evidence="1">
    <location>
        <begin position="123"/>
        <end position="141"/>
    </location>
</feature>